<evidence type="ECO:0000256" key="3">
    <source>
        <dbReference type="ARBA" id="ARBA00047942"/>
    </source>
</evidence>
<accession>A0A922NXI6</accession>
<keyword evidence="2" id="KW-0808">Transferase</keyword>
<dbReference type="GO" id="GO:0009007">
    <property type="term" value="F:site-specific DNA-methyltransferase (adenine-specific) activity"/>
    <property type="evidence" value="ECO:0007669"/>
    <property type="project" value="UniProtKB-EC"/>
</dbReference>
<comment type="catalytic activity">
    <reaction evidence="3">
        <text>a 2'-deoxyadenosine in DNA + S-adenosyl-L-methionine = an N(6)-methyl-2'-deoxyadenosine in DNA + S-adenosyl-L-homocysteine + H(+)</text>
        <dbReference type="Rhea" id="RHEA:15197"/>
        <dbReference type="Rhea" id="RHEA-COMP:12418"/>
        <dbReference type="Rhea" id="RHEA-COMP:12419"/>
        <dbReference type="ChEBI" id="CHEBI:15378"/>
        <dbReference type="ChEBI" id="CHEBI:57856"/>
        <dbReference type="ChEBI" id="CHEBI:59789"/>
        <dbReference type="ChEBI" id="CHEBI:90615"/>
        <dbReference type="ChEBI" id="CHEBI:90616"/>
        <dbReference type="EC" id="2.1.1.72"/>
    </reaction>
</comment>
<evidence type="ECO:0000259" key="5">
    <source>
        <dbReference type="Pfam" id="PF01555"/>
    </source>
</evidence>
<dbReference type="GO" id="GO:0008170">
    <property type="term" value="F:N-methyltransferase activity"/>
    <property type="evidence" value="ECO:0007669"/>
    <property type="project" value="InterPro"/>
</dbReference>
<dbReference type="RefSeq" id="WP_037166344.1">
    <property type="nucleotide sequence ID" value="NZ_CAJXID010000015.1"/>
</dbReference>
<sequence length="252" mass="27524">MELARSWSIEQTDCIKAMAAMDADSVDLTLTDPPYEEVMHAAKSVPAARRLRVDSGPELKPLDFGAIGPIRLETAREIVRITRGWALVFCTPEGIAAWRDAFELAGAKYKRACFWIKPDSAPQMNGQGPAFAVEPFVAVWCGSGYSRWNGGGRRNWWKCPTNGPWRDGRHPTEKPSALMADLCLHFSNRGSLVFDPFAGSGSTGVGALKSRRCFVGHEIDPQWVAVAHERLAATDASLHASPMLDFGSVAHG</sequence>
<dbReference type="InterPro" id="IPR029063">
    <property type="entry name" value="SAM-dependent_MTases_sf"/>
</dbReference>
<dbReference type="AlphaFoldDB" id="A0A922NXI6"/>
<evidence type="ECO:0000313" key="6">
    <source>
        <dbReference type="EMBL" id="KEQ06414.1"/>
    </source>
</evidence>
<dbReference type="SUPFAM" id="SSF53335">
    <property type="entry name" value="S-adenosyl-L-methionine-dependent methyltransferases"/>
    <property type="match status" value="1"/>
</dbReference>
<dbReference type="InterPro" id="IPR002941">
    <property type="entry name" value="DNA_methylase_N4/N6"/>
</dbReference>
<gene>
    <name evidence="6" type="ORF">GV68_07035</name>
</gene>
<evidence type="ECO:0000256" key="2">
    <source>
        <dbReference type="ARBA" id="ARBA00022679"/>
    </source>
</evidence>
<proteinExistence type="inferred from homology"/>
<dbReference type="Pfam" id="PF01555">
    <property type="entry name" value="N6_N4_Mtase"/>
    <property type="match status" value="1"/>
</dbReference>
<dbReference type="OrthoDB" id="9773571at2"/>
<feature type="domain" description="DNA methylase N-4/N-6" evidence="5">
    <location>
        <begin position="26"/>
        <end position="227"/>
    </location>
</feature>
<dbReference type="Proteomes" id="UP000052167">
    <property type="component" value="Unassembled WGS sequence"/>
</dbReference>
<dbReference type="GO" id="GO:0032259">
    <property type="term" value="P:methylation"/>
    <property type="evidence" value="ECO:0007669"/>
    <property type="project" value="UniProtKB-KW"/>
</dbReference>
<comment type="similarity">
    <text evidence="4">Belongs to the N(4)/N(6)-methyltransferase family.</text>
</comment>
<dbReference type="Gene3D" id="3.40.50.150">
    <property type="entry name" value="Vaccinia Virus protein VP39"/>
    <property type="match status" value="1"/>
</dbReference>
<evidence type="ECO:0000256" key="1">
    <source>
        <dbReference type="ARBA" id="ARBA00022603"/>
    </source>
</evidence>
<keyword evidence="1" id="KW-0489">Methyltransferase</keyword>
<keyword evidence="7" id="KW-1185">Reference proteome</keyword>
<name>A0A922NXI6_9HYPH</name>
<dbReference type="EMBL" id="JOKJ01000016">
    <property type="protein sequence ID" value="KEQ06414.1"/>
    <property type="molecule type" value="Genomic_DNA"/>
</dbReference>
<evidence type="ECO:0000313" key="7">
    <source>
        <dbReference type="Proteomes" id="UP000052167"/>
    </source>
</evidence>
<protein>
    <recommendedName>
        <fullName evidence="4">Methyltransferase</fullName>
        <ecNumber evidence="4">2.1.1.-</ecNumber>
    </recommendedName>
</protein>
<evidence type="ECO:0000256" key="4">
    <source>
        <dbReference type="RuleBase" id="RU362026"/>
    </source>
</evidence>
<reference evidence="6 7" key="1">
    <citation type="submission" date="2014-06" db="EMBL/GenBank/DDBJ databases">
        <title>Rhizobium pelagicum/R2-400B4.</title>
        <authorList>
            <person name="Kimes N.E."/>
            <person name="Lopez-Perez M."/>
        </authorList>
    </citation>
    <scope>NUCLEOTIDE SEQUENCE [LARGE SCALE GENOMIC DNA]</scope>
    <source>
        <strain evidence="6 7">R2-400B4</strain>
    </source>
</reference>
<dbReference type="InterPro" id="IPR001091">
    <property type="entry name" value="RM_Methyltransferase"/>
</dbReference>
<organism evidence="6 7">
    <name type="scientific">Pseudorhizobium pelagicum</name>
    <dbReference type="NCBI Taxonomy" id="1509405"/>
    <lineage>
        <taxon>Bacteria</taxon>
        <taxon>Pseudomonadati</taxon>
        <taxon>Pseudomonadota</taxon>
        <taxon>Alphaproteobacteria</taxon>
        <taxon>Hyphomicrobiales</taxon>
        <taxon>Rhizobiaceae</taxon>
        <taxon>Rhizobium/Agrobacterium group</taxon>
        <taxon>Pseudorhizobium</taxon>
    </lineage>
</organism>
<dbReference type="GO" id="GO:0003677">
    <property type="term" value="F:DNA binding"/>
    <property type="evidence" value="ECO:0007669"/>
    <property type="project" value="InterPro"/>
</dbReference>
<comment type="caution">
    <text evidence="6">The sequence shown here is derived from an EMBL/GenBank/DDBJ whole genome shotgun (WGS) entry which is preliminary data.</text>
</comment>
<dbReference type="PRINTS" id="PR00508">
    <property type="entry name" value="S21N4MTFRASE"/>
</dbReference>
<dbReference type="EC" id="2.1.1.-" evidence="4"/>